<keyword evidence="3" id="KW-1185">Reference proteome</keyword>
<feature type="transmembrane region" description="Helical" evidence="1">
    <location>
        <begin position="280"/>
        <end position="300"/>
    </location>
</feature>
<feature type="transmembrane region" description="Helical" evidence="1">
    <location>
        <begin position="307"/>
        <end position="334"/>
    </location>
</feature>
<reference evidence="2 3" key="1">
    <citation type="submission" date="2020-11" db="EMBL/GenBank/DDBJ databases">
        <title>Amino acid is mineralized and recycled by bacteria in oceanic microbiome.</title>
        <authorList>
            <person name="Zheng L.Y."/>
        </authorList>
    </citation>
    <scope>NUCLEOTIDE SEQUENCE [LARGE SCALE GENOMIC DNA]</scope>
    <source>
        <strain evidence="2 3">A32-1</strain>
    </source>
</reference>
<dbReference type="Proteomes" id="UP000594480">
    <property type="component" value="Chromosome"/>
</dbReference>
<keyword evidence="1" id="KW-1133">Transmembrane helix</keyword>
<dbReference type="AlphaFoldDB" id="A0A7S8RG34"/>
<proteinExistence type="predicted"/>
<protein>
    <submittedName>
        <fullName evidence="2">Uncharacterized protein</fullName>
    </submittedName>
</protein>
<keyword evidence="1" id="KW-0472">Membrane</keyword>
<organism evidence="2 3">
    <name type="scientific">Microbacterium schleiferi</name>
    <dbReference type="NCBI Taxonomy" id="69362"/>
    <lineage>
        <taxon>Bacteria</taxon>
        <taxon>Bacillati</taxon>
        <taxon>Actinomycetota</taxon>
        <taxon>Actinomycetes</taxon>
        <taxon>Micrococcales</taxon>
        <taxon>Microbacteriaceae</taxon>
        <taxon>Microbacterium</taxon>
    </lineage>
</organism>
<feature type="transmembrane region" description="Helical" evidence="1">
    <location>
        <begin position="138"/>
        <end position="171"/>
    </location>
</feature>
<evidence type="ECO:0000256" key="1">
    <source>
        <dbReference type="SAM" id="Phobius"/>
    </source>
</evidence>
<feature type="transmembrane region" description="Helical" evidence="1">
    <location>
        <begin position="346"/>
        <end position="368"/>
    </location>
</feature>
<gene>
    <name evidence="2" type="ORF">IT882_09170</name>
</gene>
<dbReference type="RefSeq" id="WP_195691628.1">
    <property type="nucleotide sequence ID" value="NZ_CP064760.1"/>
</dbReference>
<feature type="transmembrane region" description="Helical" evidence="1">
    <location>
        <begin position="229"/>
        <end position="249"/>
    </location>
</feature>
<evidence type="ECO:0000313" key="3">
    <source>
        <dbReference type="Proteomes" id="UP000594480"/>
    </source>
</evidence>
<feature type="transmembrane region" description="Helical" evidence="1">
    <location>
        <begin position="36"/>
        <end position="55"/>
    </location>
</feature>
<feature type="transmembrane region" description="Helical" evidence="1">
    <location>
        <begin position="95"/>
        <end position="118"/>
    </location>
</feature>
<sequence length="396" mass="41150">MSVLSGQHLFDRDVPRFLESPAGVLPPYPRRTWLRWTMRGILALPLIAVVVRYALLAPEPWHDTANQALLARVRDGAGAADFGQLLTTFSPPLGALPALVLPTELLLALGGALLGGFFLQGLDQAMFRRGLHGIIRLVVIVSLLISPVFVLLSATDITMFGAIVLFGFGLIDIVRFENLANTQAGFRAGLLLGAAAMTDVRAIPLVLTVAIVGTLLIHSRPQARAANAVIVAFPTVAVTVALALAGVIIGSGPLTFLRTDTTSAVRAIEALVSDPLSEPLMLYLAPVLVVAITAGVFGFARSGVMMLLIAVGALAGVLVGSPLISAAALAYLLVHISVAILPTESPAQHAAIVVMCAVLVGIVGWAVASRLPEAQEWSVIFTGFGPGPSPTVGGTG</sequence>
<accession>A0A7S8RG34</accession>
<dbReference type="EMBL" id="CP064760">
    <property type="protein sequence ID" value="QPE03526.1"/>
    <property type="molecule type" value="Genomic_DNA"/>
</dbReference>
<dbReference type="KEGG" id="msf:IT882_09170"/>
<keyword evidence="1" id="KW-0812">Transmembrane</keyword>
<evidence type="ECO:0000313" key="2">
    <source>
        <dbReference type="EMBL" id="QPE03526.1"/>
    </source>
</evidence>
<name>A0A7S8RG34_9MICO</name>